<organism evidence="2 3">
    <name type="scientific">Nocardia jiangxiensis</name>
    <dbReference type="NCBI Taxonomy" id="282685"/>
    <lineage>
        <taxon>Bacteria</taxon>
        <taxon>Bacillati</taxon>
        <taxon>Actinomycetota</taxon>
        <taxon>Actinomycetes</taxon>
        <taxon>Mycobacteriales</taxon>
        <taxon>Nocardiaceae</taxon>
        <taxon>Nocardia</taxon>
    </lineage>
</organism>
<dbReference type="EMBL" id="JBIAQY010000038">
    <property type="protein sequence ID" value="MFF3575113.1"/>
    <property type="molecule type" value="Genomic_DNA"/>
</dbReference>
<proteinExistence type="predicted"/>
<evidence type="ECO:0000313" key="2">
    <source>
        <dbReference type="EMBL" id="MFF3575113.1"/>
    </source>
</evidence>
<dbReference type="InterPro" id="IPR028116">
    <property type="entry name" value="Cis-CaaD-like"/>
</dbReference>
<reference evidence="2 3" key="1">
    <citation type="submission" date="2024-10" db="EMBL/GenBank/DDBJ databases">
        <title>The Natural Products Discovery Center: Release of the First 8490 Sequenced Strains for Exploring Actinobacteria Biosynthetic Diversity.</title>
        <authorList>
            <person name="Kalkreuter E."/>
            <person name="Kautsar S.A."/>
            <person name="Yang D."/>
            <person name="Bader C.D."/>
            <person name="Teijaro C.N."/>
            <person name="Fluegel L."/>
            <person name="Davis C.M."/>
            <person name="Simpson J.R."/>
            <person name="Lauterbach L."/>
            <person name="Steele A.D."/>
            <person name="Gui C."/>
            <person name="Meng S."/>
            <person name="Li G."/>
            <person name="Viehrig K."/>
            <person name="Ye F."/>
            <person name="Su P."/>
            <person name="Kiefer A.F."/>
            <person name="Nichols A."/>
            <person name="Cepeda A.J."/>
            <person name="Yan W."/>
            <person name="Fan B."/>
            <person name="Jiang Y."/>
            <person name="Adhikari A."/>
            <person name="Zheng C.-J."/>
            <person name="Schuster L."/>
            <person name="Cowan T.M."/>
            <person name="Smanski M.J."/>
            <person name="Chevrette M.G."/>
            <person name="De Carvalho L.P.S."/>
            <person name="Shen B."/>
        </authorList>
    </citation>
    <scope>NUCLEOTIDE SEQUENCE [LARGE SCALE GENOMIC DNA]</scope>
    <source>
        <strain evidence="2 3">NPDC002593</strain>
    </source>
</reference>
<accession>A0ABW6SFL0</accession>
<dbReference type="SUPFAM" id="SSF55331">
    <property type="entry name" value="Tautomerase/MIF"/>
    <property type="match status" value="1"/>
</dbReference>
<gene>
    <name evidence="2" type="ORF">ACFYXQ_46005</name>
</gene>
<feature type="domain" description="Tautomerase cis-CaaD-like" evidence="1">
    <location>
        <begin position="1"/>
        <end position="129"/>
    </location>
</feature>
<evidence type="ECO:0000259" key="1">
    <source>
        <dbReference type="Pfam" id="PF14832"/>
    </source>
</evidence>
<evidence type="ECO:0000313" key="3">
    <source>
        <dbReference type="Proteomes" id="UP001601992"/>
    </source>
</evidence>
<dbReference type="RefSeq" id="WP_051194104.1">
    <property type="nucleotide sequence ID" value="NZ_JBIAQY010000038.1"/>
</dbReference>
<protein>
    <submittedName>
        <fullName evidence="2">Tautomerase family protein</fullName>
    </submittedName>
</protein>
<sequence>MPTYECYTHRGQVDAAAKAQLAAGIAQIHHEVTGAPIMLSQCIFHTLDPDDHFIGGQPAPANGVWVHGHIRSKPTGDRNKRITAGITDLLTRTLQISSSAVWVYLSELSPGDMVEFGHALPEPGAERSWFDNLPPNVHNQLVTPDHALGA</sequence>
<dbReference type="Pfam" id="PF14832">
    <property type="entry name" value="Tautomerase_3"/>
    <property type="match status" value="1"/>
</dbReference>
<dbReference type="Proteomes" id="UP001601992">
    <property type="component" value="Unassembled WGS sequence"/>
</dbReference>
<dbReference type="InterPro" id="IPR014347">
    <property type="entry name" value="Tautomerase/MIF_sf"/>
</dbReference>
<keyword evidence="3" id="KW-1185">Reference proteome</keyword>
<comment type="caution">
    <text evidence="2">The sequence shown here is derived from an EMBL/GenBank/DDBJ whole genome shotgun (WGS) entry which is preliminary data.</text>
</comment>
<name>A0ABW6SFL0_9NOCA</name>
<dbReference type="Gene3D" id="3.30.429.10">
    <property type="entry name" value="Macrophage Migration Inhibitory Factor"/>
    <property type="match status" value="1"/>
</dbReference>